<keyword evidence="2" id="KW-1185">Reference proteome</keyword>
<protein>
    <submittedName>
        <fullName evidence="1">Uncharacterized protein</fullName>
    </submittedName>
</protein>
<proteinExistence type="predicted"/>
<dbReference type="EMBL" id="JXTB01000033">
    <property type="protein sequence ID" value="PON73586.1"/>
    <property type="molecule type" value="Genomic_DNA"/>
</dbReference>
<evidence type="ECO:0000313" key="2">
    <source>
        <dbReference type="Proteomes" id="UP000237105"/>
    </source>
</evidence>
<dbReference type="AlphaFoldDB" id="A0A2P5DJY3"/>
<sequence>MRLRLREYSLIGRLLLDSFAEFEVRIETFVGQWWARAGEVQDVVPTSNLLAPLIFGGILKMGLGVHQCMWATVGSTSWRDSDWAGSGRCWFLCISGLGPTIENMPHIDGLCSPPFAAVPLFTLLLVEAKSPLLQLQVFESYTTVGPKSVWPG</sequence>
<evidence type="ECO:0000313" key="1">
    <source>
        <dbReference type="EMBL" id="PON73586.1"/>
    </source>
</evidence>
<gene>
    <name evidence="1" type="ORF">PanWU01x14_057680</name>
</gene>
<comment type="caution">
    <text evidence="1">The sequence shown here is derived from an EMBL/GenBank/DDBJ whole genome shotgun (WGS) entry which is preliminary data.</text>
</comment>
<dbReference type="OrthoDB" id="10601784at2759"/>
<reference evidence="2" key="1">
    <citation type="submission" date="2016-06" db="EMBL/GenBank/DDBJ databases">
        <title>Parallel loss of symbiosis genes in relatives of nitrogen-fixing non-legume Parasponia.</title>
        <authorList>
            <person name="Van Velzen R."/>
            <person name="Holmer R."/>
            <person name="Bu F."/>
            <person name="Rutten L."/>
            <person name="Van Zeijl A."/>
            <person name="Liu W."/>
            <person name="Santuari L."/>
            <person name="Cao Q."/>
            <person name="Sharma T."/>
            <person name="Shen D."/>
            <person name="Roswanjaya Y."/>
            <person name="Wardhani T."/>
            <person name="Kalhor M.S."/>
            <person name="Jansen J."/>
            <person name="Van den Hoogen J."/>
            <person name="Gungor B."/>
            <person name="Hartog M."/>
            <person name="Hontelez J."/>
            <person name="Verver J."/>
            <person name="Yang W.-C."/>
            <person name="Schijlen E."/>
            <person name="Repin R."/>
            <person name="Schilthuizen M."/>
            <person name="Schranz E."/>
            <person name="Heidstra R."/>
            <person name="Miyata K."/>
            <person name="Fedorova E."/>
            <person name="Kohlen W."/>
            <person name="Bisseling T."/>
            <person name="Smit S."/>
            <person name="Geurts R."/>
        </authorList>
    </citation>
    <scope>NUCLEOTIDE SEQUENCE [LARGE SCALE GENOMIC DNA]</scope>
    <source>
        <strain evidence="2">cv. WU1-14</strain>
    </source>
</reference>
<dbReference type="Proteomes" id="UP000237105">
    <property type="component" value="Unassembled WGS sequence"/>
</dbReference>
<organism evidence="1 2">
    <name type="scientific">Parasponia andersonii</name>
    <name type="common">Sponia andersonii</name>
    <dbReference type="NCBI Taxonomy" id="3476"/>
    <lineage>
        <taxon>Eukaryota</taxon>
        <taxon>Viridiplantae</taxon>
        <taxon>Streptophyta</taxon>
        <taxon>Embryophyta</taxon>
        <taxon>Tracheophyta</taxon>
        <taxon>Spermatophyta</taxon>
        <taxon>Magnoliopsida</taxon>
        <taxon>eudicotyledons</taxon>
        <taxon>Gunneridae</taxon>
        <taxon>Pentapetalae</taxon>
        <taxon>rosids</taxon>
        <taxon>fabids</taxon>
        <taxon>Rosales</taxon>
        <taxon>Cannabaceae</taxon>
        <taxon>Parasponia</taxon>
    </lineage>
</organism>
<name>A0A2P5DJY3_PARAD</name>
<accession>A0A2P5DJY3</accession>